<dbReference type="InterPro" id="IPR003599">
    <property type="entry name" value="Ig_sub"/>
</dbReference>
<keyword evidence="1" id="KW-0732">Signal</keyword>
<gene>
    <name evidence="3" type="ORF">XAT740_LOCUS22846</name>
</gene>
<dbReference type="CDD" id="cd00096">
    <property type="entry name" value="Ig"/>
    <property type="match status" value="1"/>
</dbReference>
<evidence type="ECO:0000259" key="2">
    <source>
        <dbReference type="PROSITE" id="PS50835"/>
    </source>
</evidence>
<reference evidence="3" key="1">
    <citation type="submission" date="2021-02" db="EMBL/GenBank/DDBJ databases">
        <authorList>
            <person name="Nowell W R."/>
        </authorList>
    </citation>
    <scope>NUCLEOTIDE SEQUENCE</scope>
</reference>
<comment type="caution">
    <text evidence="3">The sequence shown here is derived from an EMBL/GenBank/DDBJ whole genome shotgun (WGS) entry which is preliminary data.</text>
</comment>
<evidence type="ECO:0000313" key="4">
    <source>
        <dbReference type="Proteomes" id="UP000663828"/>
    </source>
</evidence>
<dbReference type="Pfam" id="PF00047">
    <property type="entry name" value="ig"/>
    <property type="match status" value="1"/>
</dbReference>
<dbReference type="AlphaFoldDB" id="A0A814VIY1"/>
<feature type="domain" description="Ig-like" evidence="2">
    <location>
        <begin position="15"/>
        <end position="113"/>
    </location>
</feature>
<organism evidence="3 4">
    <name type="scientific">Adineta ricciae</name>
    <name type="common">Rotifer</name>
    <dbReference type="NCBI Taxonomy" id="249248"/>
    <lineage>
        <taxon>Eukaryota</taxon>
        <taxon>Metazoa</taxon>
        <taxon>Spiralia</taxon>
        <taxon>Gnathifera</taxon>
        <taxon>Rotifera</taxon>
        <taxon>Eurotatoria</taxon>
        <taxon>Bdelloidea</taxon>
        <taxon>Adinetida</taxon>
        <taxon>Adinetidae</taxon>
        <taxon>Adineta</taxon>
    </lineage>
</organism>
<protein>
    <recommendedName>
        <fullName evidence="2">Ig-like domain-containing protein</fullName>
    </recommendedName>
</protein>
<proteinExistence type="predicted"/>
<dbReference type="SUPFAM" id="SSF48726">
    <property type="entry name" value="Immunoglobulin"/>
    <property type="match status" value="1"/>
</dbReference>
<feature type="signal peptide" evidence="1">
    <location>
        <begin position="1"/>
        <end position="20"/>
    </location>
</feature>
<evidence type="ECO:0000256" key="1">
    <source>
        <dbReference type="SAM" id="SignalP"/>
    </source>
</evidence>
<feature type="chain" id="PRO_5032282744" description="Ig-like domain-containing protein" evidence="1">
    <location>
        <begin position="21"/>
        <end position="121"/>
    </location>
</feature>
<evidence type="ECO:0000313" key="3">
    <source>
        <dbReference type="EMBL" id="CAF1186067.1"/>
    </source>
</evidence>
<dbReference type="PROSITE" id="PS50835">
    <property type="entry name" value="IG_LIKE"/>
    <property type="match status" value="1"/>
</dbReference>
<dbReference type="Proteomes" id="UP000663828">
    <property type="component" value="Unassembled WGS sequence"/>
</dbReference>
<dbReference type="InterPro" id="IPR013783">
    <property type="entry name" value="Ig-like_fold"/>
</dbReference>
<dbReference type="EMBL" id="CAJNOR010001701">
    <property type="protein sequence ID" value="CAF1186067.1"/>
    <property type="molecule type" value="Genomic_DNA"/>
</dbReference>
<dbReference type="InterPro" id="IPR007110">
    <property type="entry name" value="Ig-like_dom"/>
</dbReference>
<name>A0A814VIY1_ADIRI</name>
<dbReference type="SMART" id="SM00409">
    <property type="entry name" value="IG"/>
    <property type="match status" value="1"/>
</dbReference>
<dbReference type="InterPro" id="IPR036179">
    <property type="entry name" value="Ig-like_dom_sf"/>
</dbReference>
<accession>A0A814VIY1</accession>
<dbReference type="InterPro" id="IPR013151">
    <property type="entry name" value="Immunoglobulin_dom"/>
</dbReference>
<dbReference type="Gene3D" id="2.60.40.10">
    <property type="entry name" value="Immunoglobulins"/>
    <property type="match status" value="1"/>
</dbReference>
<sequence length="121" mass="13589">MILRILISIFVLFSPSICSSDDSSETVSVNTGETATFICDLPERYSNRRADFYGPTGRLLATSTGENLDSDDRTRFVLEHTYAWTWSLILSDVSDDDAGEYTCRVSSADRTLTIIKRFNLT</sequence>
<feature type="non-terminal residue" evidence="3">
    <location>
        <position position="1"/>
    </location>
</feature>
<keyword evidence="4" id="KW-1185">Reference proteome</keyword>